<reference evidence="6 7" key="1">
    <citation type="submission" date="2021-01" db="EMBL/GenBank/DDBJ databases">
        <title>Whole genome shotgun sequence of Actinoplanes humidus NBRC 14915.</title>
        <authorList>
            <person name="Komaki H."/>
            <person name="Tamura T."/>
        </authorList>
    </citation>
    <scope>NUCLEOTIDE SEQUENCE [LARGE SCALE GENOMIC DNA]</scope>
    <source>
        <strain evidence="6 7">NBRC 14915</strain>
    </source>
</reference>
<evidence type="ECO:0000313" key="6">
    <source>
        <dbReference type="EMBL" id="GIE18785.1"/>
    </source>
</evidence>
<evidence type="ECO:0000256" key="2">
    <source>
        <dbReference type="ARBA" id="ARBA00023125"/>
    </source>
</evidence>
<dbReference type="PANTHER" id="PTHR47506">
    <property type="entry name" value="TRANSCRIPTIONAL REGULATORY PROTEIN"/>
    <property type="match status" value="1"/>
</dbReference>
<evidence type="ECO:0000259" key="5">
    <source>
        <dbReference type="PROSITE" id="PS50977"/>
    </source>
</evidence>
<dbReference type="SUPFAM" id="SSF46689">
    <property type="entry name" value="Homeodomain-like"/>
    <property type="match status" value="1"/>
</dbReference>
<feature type="DNA-binding region" description="H-T-H motif" evidence="4">
    <location>
        <begin position="29"/>
        <end position="48"/>
    </location>
</feature>
<evidence type="ECO:0000256" key="4">
    <source>
        <dbReference type="PROSITE-ProRule" id="PRU00335"/>
    </source>
</evidence>
<organism evidence="6 7">
    <name type="scientific">Winogradskya humida</name>
    <dbReference type="NCBI Taxonomy" id="113566"/>
    <lineage>
        <taxon>Bacteria</taxon>
        <taxon>Bacillati</taxon>
        <taxon>Actinomycetota</taxon>
        <taxon>Actinomycetes</taxon>
        <taxon>Micromonosporales</taxon>
        <taxon>Micromonosporaceae</taxon>
        <taxon>Winogradskya</taxon>
    </lineage>
</organism>
<name>A0ABQ3ZJM9_9ACTN</name>
<proteinExistence type="predicted"/>
<dbReference type="PROSITE" id="PS50977">
    <property type="entry name" value="HTH_TETR_2"/>
    <property type="match status" value="1"/>
</dbReference>
<dbReference type="EMBL" id="BOMN01000023">
    <property type="protein sequence ID" value="GIE18785.1"/>
    <property type="molecule type" value="Genomic_DNA"/>
</dbReference>
<protein>
    <submittedName>
        <fullName evidence="6">TetR family transcriptional regulator</fullName>
    </submittedName>
</protein>
<keyword evidence="1" id="KW-0805">Transcription regulation</keyword>
<dbReference type="Proteomes" id="UP000603200">
    <property type="component" value="Unassembled WGS sequence"/>
</dbReference>
<keyword evidence="3" id="KW-0804">Transcription</keyword>
<dbReference type="InterPro" id="IPR001647">
    <property type="entry name" value="HTH_TetR"/>
</dbReference>
<feature type="domain" description="HTH tetR-type" evidence="5">
    <location>
        <begin position="6"/>
        <end position="66"/>
    </location>
</feature>
<dbReference type="RefSeq" id="WP_203836043.1">
    <property type="nucleotide sequence ID" value="NZ_BAAATV010000003.1"/>
</dbReference>
<keyword evidence="7" id="KW-1185">Reference proteome</keyword>
<dbReference type="Pfam" id="PF00440">
    <property type="entry name" value="TetR_N"/>
    <property type="match status" value="1"/>
</dbReference>
<gene>
    <name evidence="6" type="ORF">Ahu01nite_018870</name>
</gene>
<comment type="caution">
    <text evidence="6">The sequence shown here is derived from an EMBL/GenBank/DDBJ whole genome shotgun (WGS) entry which is preliminary data.</text>
</comment>
<evidence type="ECO:0000256" key="1">
    <source>
        <dbReference type="ARBA" id="ARBA00023015"/>
    </source>
</evidence>
<sequence>MGRPRTFDEAQAVAAAAELFAGRSFDGTSVDDLVTCTGVHRGSLYKTFGSKRGLYLSALRHHIDGDVTRVAGEISAAPPGEAGTRALAGGGSLGFLLLAATERAAVDDEVAAEVSRALTLLDEAFQKDEKATALALGLLIRSRADRTLIP</sequence>
<evidence type="ECO:0000313" key="7">
    <source>
        <dbReference type="Proteomes" id="UP000603200"/>
    </source>
</evidence>
<dbReference type="PANTHER" id="PTHR47506:SF1">
    <property type="entry name" value="HTH-TYPE TRANSCRIPTIONAL REGULATOR YJDC"/>
    <property type="match status" value="1"/>
</dbReference>
<dbReference type="Gene3D" id="1.10.10.60">
    <property type="entry name" value="Homeodomain-like"/>
    <property type="match status" value="1"/>
</dbReference>
<dbReference type="InterPro" id="IPR009057">
    <property type="entry name" value="Homeodomain-like_sf"/>
</dbReference>
<accession>A0ABQ3ZJM9</accession>
<evidence type="ECO:0000256" key="3">
    <source>
        <dbReference type="ARBA" id="ARBA00023163"/>
    </source>
</evidence>
<keyword evidence="2 4" id="KW-0238">DNA-binding</keyword>